<evidence type="ECO:0000313" key="1">
    <source>
        <dbReference type="EMBL" id="SNS02720.1"/>
    </source>
</evidence>
<dbReference type="AlphaFoldDB" id="A0A239B4C3"/>
<reference evidence="1 2" key="1">
    <citation type="submission" date="2017-06" db="EMBL/GenBank/DDBJ databases">
        <authorList>
            <person name="Kim H.J."/>
            <person name="Triplett B.A."/>
        </authorList>
    </citation>
    <scope>NUCLEOTIDE SEQUENCE [LARGE SCALE GENOMIC DNA]</scope>
    <source>
        <strain evidence="1 2">DSM 25597</strain>
    </source>
</reference>
<proteinExistence type="predicted"/>
<dbReference type="Proteomes" id="UP000198379">
    <property type="component" value="Unassembled WGS sequence"/>
</dbReference>
<sequence length="413" mass="47554">MNYISNNKYSYSFLALLLIHLVSYGQQSYDSALPILQEFCSVSSLQSQDSKDFSNITAWVDHSLEELFFGLSRNSISSRNSGGYIQLSAYDKGEGINIPLYDDLIVFSPTASSKRKISETLTRNKYSIDTECELAILNYCHENYVKSFDYSYYSYFETGTYVLSLSLGQVVANTINKLVDFDYKKDETGIEIFVKRINEKLNTDIEIPKNDNDAFKNLIKTLKSNYTYEETLQLIFKTFIEKDQSLKTEKSIIDFYSNLSSSRNIFTYIDDLRSYKLKIGMAKGGVIKVSKNILENIDPTTKEVIDSTGDYLEIPVYMANATLSLDNNPRLVITFEFNEKEKPLYNFYSGIDRALVKGKFERVKITKEKPVVSEIDKLEIIYYNDRIQVRVSSSYYGDFHVINVKRDSLLPKE</sequence>
<protein>
    <submittedName>
        <fullName evidence="1">Uncharacterized protein</fullName>
    </submittedName>
</protein>
<accession>A0A239B4C3</accession>
<dbReference type="EMBL" id="FZNY01000005">
    <property type="protein sequence ID" value="SNS02720.1"/>
    <property type="molecule type" value="Genomic_DNA"/>
</dbReference>
<evidence type="ECO:0000313" key="2">
    <source>
        <dbReference type="Proteomes" id="UP000198379"/>
    </source>
</evidence>
<organism evidence="1 2">
    <name type="scientific">Dokdonia pacifica</name>
    <dbReference type="NCBI Taxonomy" id="1627892"/>
    <lineage>
        <taxon>Bacteria</taxon>
        <taxon>Pseudomonadati</taxon>
        <taxon>Bacteroidota</taxon>
        <taxon>Flavobacteriia</taxon>
        <taxon>Flavobacteriales</taxon>
        <taxon>Flavobacteriaceae</taxon>
        <taxon>Dokdonia</taxon>
    </lineage>
</organism>
<gene>
    <name evidence="1" type="ORF">SAMN06265376_105335</name>
</gene>
<dbReference type="RefSeq" id="WP_089372578.1">
    <property type="nucleotide sequence ID" value="NZ_BMEP01000006.1"/>
</dbReference>
<name>A0A239B4C3_9FLAO</name>
<keyword evidence="2" id="KW-1185">Reference proteome</keyword>